<evidence type="ECO:0000256" key="2">
    <source>
        <dbReference type="ARBA" id="ARBA00022741"/>
    </source>
</evidence>
<proteinExistence type="predicted"/>
<dbReference type="InterPro" id="IPR055414">
    <property type="entry name" value="LRR_R13L4/SHOC2-like"/>
</dbReference>
<evidence type="ECO:0000256" key="3">
    <source>
        <dbReference type="ARBA" id="ARBA00022821"/>
    </source>
</evidence>
<evidence type="ECO:0000256" key="1">
    <source>
        <dbReference type="ARBA" id="ARBA00022737"/>
    </source>
</evidence>
<dbReference type="EC" id="4.6.1.1" evidence="6"/>
<gene>
    <name evidence="6" type="ORF">KK1_021116</name>
</gene>
<dbReference type="InterPro" id="IPR042197">
    <property type="entry name" value="Apaf_helical"/>
</dbReference>
<dbReference type="Pfam" id="PF23598">
    <property type="entry name" value="LRR_14"/>
    <property type="match status" value="1"/>
</dbReference>
<dbReference type="PANTHER" id="PTHR33463:SF179">
    <property type="entry name" value="NB-ARC DOMAIN-CONTAINING PROTEIN"/>
    <property type="match status" value="1"/>
</dbReference>
<dbReference type="InterPro" id="IPR050905">
    <property type="entry name" value="Plant_NBS-LRR"/>
</dbReference>
<keyword evidence="2" id="KW-0547">Nucleotide-binding</keyword>
<organism evidence="6 7">
    <name type="scientific">Cajanus cajan</name>
    <name type="common">Pigeon pea</name>
    <name type="synonym">Cajanus indicus</name>
    <dbReference type="NCBI Taxonomy" id="3821"/>
    <lineage>
        <taxon>Eukaryota</taxon>
        <taxon>Viridiplantae</taxon>
        <taxon>Streptophyta</taxon>
        <taxon>Embryophyta</taxon>
        <taxon>Tracheophyta</taxon>
        <taxon>Spermatophyta</taxon>
        <taxon>Magnoliopsida</taxon>
        <taxon>eudicotyledons</taxon>
        <taxon>Gunneridae</taxon>
        <taxon>Pentapetalae</taxon>
        <taxon>rosids</taxon>
        <taxon>fabids</taxon>
        <taxon>Fabales</taxon>
        <taxon>Fabaceae</taxon>
        <taxon>Papilionoideae</taxon>
        <taxon>50 kb inversion clade</taxon>
        <taxon>NPAAA clade</taxon>
        <taxon>indigoferoid/millettioid clade</taxon>
        <taxon>Phaseoleae</taxon>
        <taxon>Cajanus</taxon>
    </lineage>
</organism>
<dbReference type="OMA" id="INTMMAV"/>
<dbReference type="Gramene" id="C.cajan_20503.t">
    <property type="protein sequence ID" value="C.cajan_20503.t.cds1"/>
    <property type="gene ID" value="C.cajan_20503"/>
</dbReference>
<protein>
    <submittedName>
        <fullName evidence="6">Disease resistance protein At4g27190</fullName>
        <ecNumber evidence="6">4.6.1.1</ecNumber>
    </submittedName>
</protein>
<accession>A0A151UC10</accession>
<dbReference type="GO" id="GO:0004016">
    <property type="term" value="F:adenylate cyclase activity"/>
    <property type="evidence" value="ECO:0007669"/>
    <property type="project" value="UniProtKB-EC"/>
</dbReference>
<dbReference type="InterPro" id="IPR057135">
    <property type="entry name" value="At4g27190-like_LRR"/>
</dbReference>
<dbReference type="GO" id="GO:0005524">
    <property type="term" value="F:ATP binding"/>
    <property type="evidence" value="ECO:0007669"/>
    <property type="project" value="UniProtKB-KW"/>
</dbReference>
<dbReference type="GO" id="GO:0043531">
    <property type="term" value="F:ADP binding"/>
    <property type="evidence" value="ECO:0007669"/>
    <property type="project" value="InterPro"/>
</dbReference>
<name>A0A151UC10_CAJCA</name>
<reference evidence="6 7" key="1">
    <citation type="journal article" date="2012" name="Nat. Biotechnol.">
        <title>Draft genome sequence of pigeonpea (Cajanus cajan), an orphan legume crop of resource-poor farmers.</title>
        <authorList>
            <person name="Varshney R.K."/>
            <person name="Chen W."/>
            <person name="Li Y."/>
            <person name="Bharti A.K."/>
            <person name="Saxena R.K."/>
            <person name="Schlueter J.A."/>
            <person name="Donoghue M.T."/>
            <person name="Azam S."/>
            <person name="Fan G."/>
            <person name="Whaley A.M."/>
            <person name="Farmer A.D."/>
            <person name="Sheridan J."/>
            <person name="Iwata A."/>
            <person name="Tuteja R."/>
            <person name="Penmetsa R.V."/>
            <person name="Wu W."/>
            <person name="Upadhyaya H.D."/>
            <person name="Yang S.P."/>
            <person name="Shah T."/>
            <person name="Saxena K.B."/>
            <person name="Michael T."/>
            <person name="McCombie W.R."/>
            <person name="Yang B."/>
            <person name="Zhang G."/>
            <person name="Yang H."/>
            <person name="Wang J."/>
            <person name="Spillane C."/>
            <person name="Cook D.R."/>
            <person name="May G.D."/>
            <person name="Xu X."/>
            <person name="Jackson S.A."/>
        </authorList>
    </citation>
    <scope>NUCLEOTIDE SEQUENCE [LARGE SCALE GENOMIC DNA]</scope>
    <source>
        <strain evidence="7">cv. Asha</strain>
    </source>
</reference>
<evidence type="ECO:0000259" key="5">
    <source>
        <dbReference type="Pfam" id="PF23598"/>
    </source>
</evidence>
<dbReference type="PANTHER" id="PTHR33463">
    <property type="entry name" value="NB-ARC DOMAIN-CONTAINING PROTEIN-RELATED"/>
    <property type="match status" value="1"/>
</dbReference>
<dbReference type="GO" id="GO:0006952">
    <property type="term" value="P:defense response"/>
    <property type="evidence" value="ECO:0007669"/>
    <property type="project" value="UniProtKB-KW"/>
</dbReference>
<evidence type="ECO:0000313" key="6">
    <source>
        <dbReference type="EMBL" id="KYP76855.1"/>
    </source>
</evidence>
<sequence length="991" mass="114302">MKTELTSSNLMRIRDFMSLLLTYPMKLDEEDILKSWLAAFSERKAHLLSYGEDDIVMIDKPWLELTEKAFRRMQVFIPMQRIWGRSIQNHVTPEAILPMAVDLAVDQLIQTLFSRDCSARYIRLLTRNLVEKTSVVNKVAAALEEKENVFGTDKDFLRALWIDASTYGTNAEVRVQEEINTMMAVGFPVAEDDDELRAQYIEEKMASNRHLVIVVNANSNKKLDLQQVHFPTGIVVLITTELPTQVNNNDDFRITCMMDLNIRIQDHLLHWQVFCRYVNYSTIRSSSTIQRIAAQIVKECHGHLLAIVLVANYLKHRQQVRQWELALVKLLSLNPSYDYQGSDRIGISRVMVNAFVNIIWEDINRGEKLCLERMLFVHNIKIGVQADILESMFSTLLGHSRGERFAQPLIKMLQDRFVLLNDASADFYVPVETYDIIKSLHTSNPSIISQGALGLTELPYIGRWHGLIRIELMDNEICELPQSPDFPKLLVLLLQGNADLLDIPDSFFDHMPLLQHLDLSYTSIRDLPPSVSKLTQLKKFYLRGCDLFMELPPQIGQLKNLVDFDLDGTLITHLAEEIRELINLQSLTLCFDRYHHLLGYGKKSKQNSNSTIIPPGLISKLTRLSYLSINVDPEDERWNENVVSVLVEIFGLKKLQKVSIYVPKAELLELIPSTRFLNFKLVVGHHVKRFISRVTPELEQKFKNCDYSIKFVNGVNVPNGVKMNLGHFKALYLDRHMTIKSLSDFELRNLSGLQVCILAECNEMETIVDGSYLHDEHALPNLEFLSVFYMKNLRSICESPERSFLHLKSIALHTCPMLTTIFTFESLYNLYFLEEIIIEDCPKVTTLISRDSPEQESAERILHRLRMITLLYLPELVNIFNGLHVYHTLEKMVFYYCPKLQSLSKLELSSKSLKIIKGENKWWEALKWNAAEWGDAGRPIFLEPIFSPINEEDDILTQLAAHQGFMYLVIFTYHLSKFHDVGGMQMIIINK</sequence>
<dbReference type="SUPFAM" id="SSF52540">
    <property type="entry name" value="P-loop containing nucleoside triphosphate hydrolases"/>
    <property type="match status" value="1"/>
</dbReference>
<keyword evidence="3" id="KW-0611">Plant defense</keyword>
<dbReference type="EMBL" id="CM003603">
    <property type="protein sequence ID" value="KYP76855.1"/>
    <property type="molecule type" value="Genomic_DNA"/>
</dbReference>
<dbReference type="STRING" id="3821.A0A151UC10"/>
<dbReference type="Proteomes" id="UP000075243">
    <property type="component" value="Chromosome 1"/>
</dbReference>
<evidence type="ECO:0000259" key="4">
    <source>
        <dbReference type="Pfam" id="PF23247"/>
    </source>
</evidence>
<dbReference type="Pfam" id="PF23247">
    <property type="entry name" value="LRR_RPS2"/>
    <property type="match status" value="1"/>
</dbReference>
<dbReference type="Gene3D" id="1.10.8.430">
    <property type="entry name" value="Helical domain of apoptotic protease-activating factors"/>
    <property type="match status" value="1"/>
</dbReference>
<keyword evidence="6" id="KW-0456">Lyase</keyword>
<dbReference type="AlphaFoldDB" id="A0A151UC10"/>
<keyword evidence="1" id="KW-0677">Repeat</keyword>
<dbReference type="InterPro" id="IPR027417">
    <property type="entry name" value="P-loop_NTPase"/>
</dbReference>
<feature type="domain" description="Disease resistance protein At4g27190-like leucine-rich repeats" evidence="4">
    <location>
        <begin position="747"/>
        <end position="841"/>
    </location>
</feature>
<keyword evidence="7" id="KW-1185">Reference proteome</keyword>
<dbReference type="InterPro" id="IPR032675">
    <property type="entry name" value="LRR_dom_sf"/>
</dbReference>
<dbReference type="Gene3D" id="3.80.10.10">
    <property type="entry name" value="Ribonuclease Inhibitor"/>
    <property type="match status" value="2"/>
</dbReference>
<feature type="domain" description="Disease resistance R13L4/SHOC-2-like LRR" evidence="5">
    <location>
        <begin position="473"/>
        <end position="668"/>
    </location>
</feature>
<evidence type="ECO:0000313" key="7">
    <source>
        <dbReference type="Proteomes" id="UP000075243"/>
    </source>
</evidence>
<dbReference type="SUPFAM" id="SSF52058">
    <property type="entry name" value="L domain-like"/>
    <property type="match status" value="1"/>
</dbReference>